<evidence type="ECO:0000313" key="1">
    <source>
        <dbReference type="EMBL" id="CAA3018710.1"/>
    </source>
</evidence>
<name>A0A8S0UKH4_OLEEU</name>
<sequence>MLGNERGAVRHAVKIESLTQFLWNCGSERTARSIEPEKDDLARQYEPHTESPEVAVPWRVVMCGVAWLGFTTKSTALGCCL</sequence>
<organism evidence="1 2">
    <name type="scientific">Olea europaea subsp. europaea</name>
    <dbReference type="NCBI Taxonomy" id="158383"/>
    <lineage>
        <taxon>Eukaryota</taxon>
        <taxon>Viridiplantae</taxon>
        <taxon>Streptophyta</taxon>
        <taxon>Embryophyta</taxon>
        <taxon>Tracheophyta</taxon>
        <taxon>Spermatophyta</taxon>
        <taxon>Magnoliopsida</taxon>
        <taxon>eudicotyledons</taxon>
        <taxon>Gunneridae</taxon>
        <taxon>Pentapetalae</taxon>
        <taxon>asterids</taxon>
        <taxon>lamiids</taxon>
        <taxon>Lamiales</taxon>
        <taxon>Oleaceae</taxon>
        <taxon>Oleeae</taxon>
        <taxon>Olea</taxon>
    </lineage>
</organism>
<dbReference type="EMBL" id="CACTIH010007910">
    <property type="protein sequence ID" value="CAA3018710.1"/>
    <property type="molecule type" value="Genomic_DNA"/>
</dbReference>
<accession>A0A8S0UKH4</accession>
<dbReference type="Gramene" id="OE9A056733T1">
    <property type="protein sequence ID" value="OE9A056733C1"/>
    <property type="gene ID" value="OE9A056733"/>
</dbReference>
<comment type="caution">
    <text evidence="1">The sequence shown here is derived from an EMBL/GenBank/DDBJ whole genome shotgun (WGS) entry which is preliminary data.</text>
</comment>
<protein>
    <submittedName>
        <fullName evidence="1">Uncharacterized protein</fullName>
    </submittedName>
</protein>
<evidence type="ECO:0000313" key="2">
    <source>
        <dbReference type="Proteomes" id="UP000594638"/>
    </source>
</evidence>
<dbReference type="Proteomes" id="UP000594638">
    <property type="component" value="Unassembled WGS sequence"/>
</dbReference>
<keyword evidence="2" id="KW-1185">Reference proteome</keyword>
<dbReference type="AlphaFoldDB" id="A0A8S0UKH4"/>
<gene>
    <name evidence="1" type="ORF">OLEA9_A056733</name>
</gene>
<proteinExistence type="predicted"/>
<reference evidence="1 2" key="1">
    <citation type="submission" date="2019-12" db="EMBL/GenBank/DDBJ databases">
        <authorList>
            <person name="Alioto T."/>
            <person name="Alioto T."/>
            <person name="Gomez Garrido J."/>
        </authorList>
    </citation>
    <scope>NUCLEOTIDE SEQUENCE [LARGE SCALE GENOMIC DNA]</scope>
</reference>